<dbReference type="RefSeq" id="WP_341440884.1">
    <property type="nucleotide sequence ID" value="NZ_JBBPCN010000001.1"/>
</dbReference>
<name>A0ABU9CW95_9NOCA</name>
<feature type="region of interest" description="Disordered" evidence="1">
    <location>
        <begin position="1"/>
        <end position="26"/>
    </location>
</feature>
<organism evidence="3 4">
    <name type="scientific">Rhodococcus navarretei</name>
    <dbReference type="NCBI Taxonomy" id="3128981"/>
    <lineage>
        <taxon>Bacteria</taxon>
        <taxon>Bacillati</taxon>
        <taxon>Actinomycetota</taxon>
        <taxon>Actinomycetes</taxon>
        <taxon>Mycobacteriales</taxon>
        <taxon>Nocardiaceae</taxon>
        <taxon>Rhodococcus</taxon>
    </lineage>
</organism>
<dbReference type="EMBL" id="JBBPCN010000001">
    <property type="protein sequence ID" value="MEK8070886.1"/>
    <property type="molecule type" value="Genomic_DNA"/>
</dbReference>
<reference evidence="3 4" key="1">
    <citation type="submission" date="2024-03" db="EMBL/GenBank/DDBJ databases">
        <title>Rhodococcus navarretei sp. nov. and Pseudarthrobacter quantumdoti sp. nov., two new species with the ability to biosynthesize Quantum Dots isolated from soil samples at Union Glacier, Antarctica.</title>
        <authorList>
            <person name="Vargas M."/>
        </authorList>
    </citation>
    <scope>NUCLEOTIDE SEQUENCE [LARGE SCALE GENOMIC DNA]</scope>
    <source>
        <strain evidence="3 4">EXRC-4A-4</strain>
    </source>
</reference>
<evidence type="ECO:0000313" key="3">
    <source>
        <dbReference type="EMBL" id="MEK8070886.1"/>
    </source>
</evidence>
<accession>A0ABU9CW95</accession>
<protein>
    <recommendedName>
        <fullName evidence="5">Integral membrane protein</fullName>
    </recommendedName>
</protein>
<keyword evidence="2" id="KW-0812">Transmembrane</keyword>
<evidence type="ECO:0000313" key="4">
    <source>
        <dbReference type="Proteomes" id="UP001456513"/>
    </source>
</evidence>
<proteinExistence type="predicted"/>
<evidence type="ECO:0008006" key="5">
    <source>
        <dbReference type="Google" id="ProtNLM"/>
    </source>
</evidence>
<keyword evidence="2" id="KW-0472">Membrane</keyword>
<feature type="transmembrane region" description="Helical" evidence="2">
    <location>
        <begin position="137"/>
        <end position="156"/>
    </location>
</feature>
<feature type="transmembrane region" description="Helical" evidence="2">
    <location>
        <begin position="189"/>
        <end position="210"/>
    </location>
</feature>
<sequence length="238" mass="24311">MPPPNLDSGPIRRSLDAGYPATPSDTSSRARRRAVITRLAVSGAFAVLLILWPMWASPHVPAEWSEESNPATALAARVLDAIDVTAVLTVVAALAVVAVMRKLPFGIGVVIACTVGAVVTTALVRQTMGATMQPADLPSGQLAAAASLLGAASMVASTTWRPVVLGLGTVATLAVAAAALIVGSASITGIVGAASIAFLWWPACSIVMLYSPDAAAREARNPLDTAALAVQRKVGRSR</sequence>
<feature type="transmembrane region" description="Helical" evidence="2">
    <location>
        <begin position="75"/>
        <end position="98"/>
    </location>
</feature>
<dbReference type="Proteomes" id="UP001456513">
    <property type="component" value="Unassembled WGS sequence"/>
</dbReference>
<keyword evidence="2" id="KW-1133">Transmembrane helix</keyword>
<evidence type="ECO:0000256" key="1">
    <source>
        <dbReference type="SAM" id="MobiDB-lite"/>
    </source>
</evidence>
<comment type="caution">
    <text evidence="3">The sequence shown here is derived from an EMBL/GenBank/DDBJ whole genome shotgun (WGS) entry which is preliminary data.</text>
</comment>
<evidence type="ECO:0000256" key="2">
    <source>
        <dbReference type="SAM" id="Phobius"/>
    </source>
</evidence>
<feature type="transmembrane region" description="Helical" evidence="2">
    <location>
        <begin position="35"/>
        <end position="55"/>
    </location>
</feature>
<gene>
    <name evidence="3" type="ORF">AABD04_08510</name>
</gene>
<feature type="transmembrane region" description="Helical" evidence="2">
    <location>
        <begin position="163"/>
        <end position="183"/>
    </location>
</feature>
<feature type="transmembrane region" description="Helical" evidence="2">
    <location>
        <begin position="105"/>
        <end position="125"/>
    </location>
</feature>
<keyword evidence="4" id="KW-1185">Reference proteome</keyword>